<dbReference type="EMBL" id="JBIYEW010000003">
    <property type="protein sequence ID" value="MFK4639462.1"/>
    <property type="molecule type" value="Genomic_DNA"/>
</dbReference>
<sequence>MVHDITTPRFPLWTAQAEPQWSWLVEGELVDVLRGSRWLNRSHVDALAPDGTVIWLIDVTTGCRTLHLATDGLTIRPCSPWASHLVQ</sequence>
<comment type="caution">
    <text evidence="1">The sequence shown here is derived from an EMBL/GenBank/DDBJ whole genome shotgun (WGS) entry which is preliminary data.</text>
</comment>
<dbReference type="Proteomes" id="UP001620520">
    <property type="component" value="Unassembled WGS sequence"/>
</dbReference>
<accession>A0ABW8N796</accession>
<gene>
    <name evidence="1" type="ORF">ABIA52_002351</name>
</gene>
<evidence type="ECO:0000313" key="2">
    <source>
        <dbReference type="Proteomes" id="UP001620520"/>
    </source>
</evidence>
<keyword evidence="2" id="KW-1185">Reference proteome</keyword>
<name>A0ABW8N796_9MICC</name>
<organism evidence="1 2">
    <name type="scientific">Paenarthrobacter histidinolovorans</name>
    <dbReference type="NCBI Taxonomy" id="43664"/>
    <lineage>
        <taxon>Bacteria</taxon>
        <taxon>Bacillati</taxon>
        <taxon>Actinomycetota</taxon>
        <taxon>Actinomycetes</taxon>
        <taxon>Micrococcales</taxon>
        <taxon>Micrococcaceae</taxon>
        <taxon>Paenarthrobacter</taxon>
    </lineage>
</organism>
<reference evidence="1 2" key="1">
    <citation type="submission" date="2024-10" db="EMBL/GenBank/DDBJ databases">
        <title>Novel secondary metabolite-producing bacteria for plant disease control.</title>
        <authorList>
            <person name="Chevrette M."/>
        </authorList>
    </citation>
    <scope>NUCLEOTIDE SEQUENCE [LARGE SCALE GENOMIC DNA]</scope>
    <source>
        <strain evidence="1 2">J30 TE3557</strain>
    </source>
</reference>
<evidence type="ECO:0000313" key="1">
    <source>
        <dbReference type="EMBL" id="MFK4639462.1"/>
    </source>
</evidence>
<protein>
    <submittedName>
        <fullName evidence="1">Uncharacterized protein</fullName>
    </submittedName>
</protein>
<proteinExistence type="predicted"/>